<dbReference type="InterPro" id="IPR047952">
    <property type="entry name" value="Transpos_IS4"/>
</dbReference>
<comment type="similarity">
    <text evidence="1">Belongs to the transposase 11 family.</text>
</comment>
<reference evidence="9 10" key="1">
    <citation type="journal article" date="2015" name="Int. J. Syst. Evol. Microbiol.">
        <title>Novibacillus thermophilus gen. nov., sp. nov., a Gram-staining-negative and moderately thermophilic member of the family Thermoactinomycetaceae.</title>
        <authorList>
            <person name="Yang G."/>
            <person name="Chen J."/>
            <person name="Zhou S."/>
        </authorList>
    </citation>
    <scope>NUCLEOTIDE SEQUENCE [LARGE SCALE GENOMIC DNA]</scope>
    <source>
        <strain evidence="9 10">SG-1</strain>
    </source>
</reference>
<dbReference type="Pfam" id="PF01609">
    <property type="entry name" value="DDE_Tnp_1"/>
    <property type="match status" value="1"/>
</dbReference>
<dbReference type="GO" id="GO:0006313">
    <property type="term" value="P:DNA transposition"/>
    <property type="evidence" value="ECO:0007669"/>
    <property type="project" value="InterPro"/>
</dbReference>
<sequence length="379" mass="44310">MDKNTLISSFGKWVAPINFSHFEKQVAATNQDKYTKKLTTKAYLMLFLYAHLQEEESLRAISDAVLDEDLGQALGLDGISASQLSRKNREVDPSLMANVFLHLVQQIHRHKQGKKRVDLPVKIIDSSTIPLSLSRYKWATFRKTKAGVKLHLRLVFMDKGTVYPEKAIVTPANIHDRTQLEVLIDEKEAMYVFDRGYVDYERFDRYCDKGIFFASRLKKNAVIRTLETFSVAEESPIMSDSMVVIGTPQKRTENVFRLIETVDSKGNVIRLVTNRFDLSAEEIGDIYRSRWAIELFFKWLKQHVRIKTFFGTSEEAIQNQIFMALIAYCLLVLVQMETKAKQSILQLKRWLKSFLWKSYEKWFHRIQFRSMRRKRKLST</sequence>
<keyword evidence="3" id="KW-0238">DNA-binding</keyword>
<evidence type="ECO:0000256" key="1">
    <source>
        <dbReference type="ARBA" id="ARBA00010075"/>
    </source>
</evidence>
<evidence type="ECO:0000313" key="8">
    <source>
        <dbReference type="EMBL" id="AQS54751.1"/>
    </source>
</evidence>
<keyword evidence="5" id="KW-1133">Transmembrane helix</keyword>
<evidence type="ECO:0000256" key="3">
    <source>
        <dbReference type="ARBA" id="ARBA00023125"/>
    </source>
</evidence>
<accession>A0A1U9K6Z2</accession>
<dbReference type="Proteomes" id="UP000188603">
    <property type="component" value="Chromosome"/>
</dbReference>
<name>A0A1U9K6Z2_9BACL</name>
<dbReference type="KEGG" id="ntr:B0W44_08305"/>
<dbReference type="EMBL" id="CP019699">
    <property type="protein sequence ID" value="AQS55792.1"/>
    <property type="molecule type" value="Genomic_DNA"/>
</dbReference>
<feature type="domain" description="DUF4372" evidence="7">
    <location>
        <begin position="8"/>
        <end position="63"/>
    </location>
</feature>
<dbReference type="SUPFAM" id="SSF53098">
    <property type="entry name" value="Ribonuclease H-like"/>
    <property type="match status" value="1"/>
</dbReference>
<evidence type="ECO:0000256" key="5">
    <source>
        <dbReference type="SAM" id="Phobius"/>
    </source>
</evidence>
<dbReference type="GO" id="GO:0003677">
    <property type="term" value="F:DNA binding"/>
    <property type="evidence" value="ECO:0007669"/>
    <property type="project" value="UniProtKB-KW"/>
</dbReference>
<dbReference type="RefSeq" id="WP_077718569.1">
    <property type="nucleotide sequence ID" value="NZ_CP019699.1"/>
</dbReference>
<keyword evidence="4" id="KW-0233">DNA recombination</keyword>
<dbReference type="GO" id="GO:0004803">
    <property type="term" value="F:transposase activity"/>
    <property type="evidence" value="ECO:0007669"/>
    <property type="project" value="InterPro"/>
</dbReference>
<gene>
    <name evidence="8" type="ORF">B0W44_02155</name>
    <name evidence="9" type="ORF">B0W44_08305</name>
</gene>
<keyword evidence="5" id="KW-0812">Transmembrane</keyword>
<feature type="transmembrane region" description="Helical" evidence="5">
    <location>
        <begin position="316"/>
        <end position="334"/>
    </location>
</feature>
<proteinExistence type="inferred from homology"/>
<feature type="domain" description="Transposase IS4-like" evidence="6">
    <location>
        <begin position="120"/>
        <end position="330"/>
    </location>
</feature>
<dbReference type="KEGG" id="ntr:B0W44_02155"/>
<evidence type="ECO:0000313" key="9">
    <source>
        <dbReference type="EMBL" id="AQS55792.1"/>
    </source>
</evidence>
<dbReference type="InterPro" id="IPR002559">
    <property type="entry name" value="Transposase_11"/>
</dbReference>
<dbReference type="OrthoDB" id="368860at2"/>
<evidence type="ECO:0000256" key="4">
    <source>
        <dbReference type="ARBA" id="ARBA00023172"/>
    </source>
</evidence>
<evidence type="ECO:0000259" key="6">
    <source>
        <dbReference type="Pfam" id="PF01609"/>
    </source>
</evidence>
<keyword evidence="10" id="KW-1185">Reference proteome</keyword>
<dbReference type="EMBL" id="CP019699">
    <property type="protein sequence ID" value="AQS54751.1"/>
    <property type="molecule type" value="Genomic_DNA"/>
</dbReference>
<evidence type="ECO:0000313" key="10">
    <source>
        <dbReference type="Proteomes" id="UP000188603"/>
    </source>
</evidence>
<evidence type="ECO:0000256" key="2">
    <source>
        <dbReference type="ARBA" id="ARBA00022578"/>
    </source>
</evidence>
<dbReference type="NCBIfam" id="NF033592">
    <property type="entry name" value="transpos_IS4_1"/>
    <property type="match status" value="1"/>
</dbReference>
<dbReference type="InterPro" id="IPR025399">
    <property type="entry name" value="DUF4372"/>
</dbReference>
<keyword evidence="2" id="KW-0815">Transposition</keyword>
<evidence type="ECO:0000259" key="7">
    <source>
        <dbReference type="Pfam" id="PF14294"/>
    </source>
</evidence>
<reference evidence="9" key="2">
    <citation type="submission" date="2017-02" db="EMBL/GenBank/DDBJ databases">
        <authorList>
            <person name="Peterson S.W."/>
        </authorList>
    </citation>
    <scope>NUCLEOTIDE SEQUENCE</scope>
    <source>
        <strain evidence="9">SG-1</strain>
    </source>
</reference>
<dbReference type="Pfam" id="PF14294">
    <property type="entry name" value="DUF4372"/>
    <property type="match status" value="1"/>
</dbReference>
<organism evidence="9 10">
    <name type="scientific">Novibacillus thermophilus</name>
    <dbReference type="NCBI Taxonomy" id="1471761"/>
    <lineage>
        <taxon>Bacteria</taxon>
        <taxon>Bacillati</taxon>
        <taxon>Bacillota</taxon>
        <taxon>Bacilli</taxon>
        <taxon>Bacillales</taxon>
        <taxon>Thermoactinomycetaceae</taxon>
        <taxon>Novibacillus</taxon>
    </lineage>
</organism>
<dbReference type="PANTHER" id="PTHR33258:SF1">
    <property type="entry name" value="TRANSPOSASE INSL FOR INSERTION SEQUENCE ELEMENT IS186A-RELATED"/>
    <property type="match status" value="1"/>
</dbReference>
<keyword evidence="5" id="KW-0472">Membrane</keyword>
<protein>
    <submittedName>
        <fullName evidence="9">IS4 family transposase</fullName>
    </submittedName>
</protein>
<dbReference type="AlphaFoldDB" id="A0A1U9K6Z2"/>
<dbReference type="InterPro" id="IPR012337">
    <property type="entry name" value="RNaseH-like_sf"/>
</dbReference>
<dbReference type="PANTHER" id="PTHR33258">
    <property type="entry name" value="TRANSPOSASE INSL FOR INSERTION SEQUENCE ELEMENT IS186A-RELATED"/>
    <property type="match status" value="1"/>
</dbReference>